<dbReference type="SUPFAM" id="SSF52540">
    <property type="entry name" value="P-loop containing nucleoside triphosphate hydrolases"/>
    <property type="match status" value="1"/>
</dbReference>
<evidence type="ECO:0000313" key="8">
    <source>
        <dbReference type="Proteomes" id="UP000003822"/>
    </source>
</evidence>
<evidence type="ECO:0000256" key="1">
    <source>
        <dbReference type="ARBA" id="ARBA00005417"/>
    </source>
</evidence>
<evidence type="ECO:0000259" key="6">
    <source>
        <dbReference type="PROSITE" id="PS50893"/>
    </source>
</evidence>
<accession>G9PF07</accession>
<dbReference type="CDD" id="cd03220">
    <property type="entry name" value="ABC_KpsT_Wzt"/>
    <property type="match status" value="1"/>
</dbReference>
<keyword evidence="4" id="KW-0067">ATP-binding</keyword>
<dbReference type="PROSITE" id="PS50893">
    <property type="entry name" value="ABC_TRANSPORTER_2"/>
    <property type="match status" value="1"/>
</dbReference>
<dbReference type="GO" id="GO:0140359">
    <property type="term" value="F:ABC-type transporter activity"/>
    <property type="evidence" value="ECO:0007669"/>
    <property type="project" value="InterPro"/>
</dbReference>
<evidence type="ECO:0000256" key="2">
    <source>
        <dbReference type="ARBA" id="ARBA00022448"/>
    </source>
</evidence>
<dbReference type="STRING" id="435830.HMPREF0045_00831"/>
<dbReference type="PANTHER" id="PTHR46743">
    <property type="entry name" value="TEICHOIC ACIDS EXPORT ATP-BINDING PROTEIN TAGH"/>
    <property type="match status" value="1"/>
</dbReference>
<dbReference type="AlphaFoldDB" id="G9PF07"/>
<dbReference type="GO" id="GO:0016887">
    <property type="term" value="F:ATP hydrolysis activity"/>
    <property type="evidence" value="ECO:0007669"/>
    <property type="project" value="InterPro"/>
</dbReference>
<dbReference type="SMART" id="SM00382">
    <property type="entry name" value="AAA"/>
    <property type="match status" value="1"/>
</dbReference>
<dbReference type="InterPro" id="IPR027417">
    <property type="entry name" value="P-loop_NTPase"/>
</dbReference>
<name>G9PF07_9ACTO</name>
<dbReference type="eggNOG" id="COG1134">
    <property type="taxonomic scope" value="Bacteria"/>
</dbReference>
<evidence type="ECO:0000256" key="5">
    <source>
        <dbReference type="SAM" id="MobiDB-lite"/>
    </source>
</evidence>
<dbReference type="CDD" id="cd10147">
    <property type="entry name" value="Wzt_C-like"/>
    <property type="match status" value="1"/>
</dbReference>
<comment type="caution">
    <text evidence="7">The sequence shown here is derived from an EMBL/GenBank/DDBJ whole genome shotgun (WGS) entry which is preliminary data.</text>
</comment>
<dbReference type="InterPro" id="IPR029439">
    <property type="entry name" value="Wzt_C"/>
</dbReference>
<dbReference type="InterPro" id="IPR003593">
    <property type="entry name" value="AAA+_ATPase"/>
</dbReference>
<organism evidence="7 8">
    <name type="scientific">Actinomyces graevenitzii C83</name>
    <dbReference type="NCBI Taxonomy" id="435830"/>
    <lineage>
        <taxon>Bacteria</taxon>
        <taxon>Bacillati</taxon>
        <taxon>Actinomycetota</taxon>
        <taxon>Actinomycetes</taxon>
        <taxon>Actinomycetales</taxon>
        <taxon>Actinomycetaceae</taxon>
        <taxon>Actinomyces</taxon>
    </lineage>
</organism>
<dbReference type="InterPro" id="IPR050683">
    <property type="entry name" value="Bact_Polysacc_Export_ATP-bd"/>
</dbReference>
<comment type="similarity">
    <text evidence="1">Belongs to the ABC transporter superfamily.</text>
</comment>
<sequence>MTNAITINDVSKRFRVYKDRNQSLKGTFLKGRRAHYEDFWALQDITFDIPAGKTFGLMGHNGSGKSTLLKCIAKILTPDTGSINATGRMAAMLEVGSGFHPELSGRENIYLNGAILGMSPKEIDSKLDAIIDFSGVERFIDQPVKNYSSGMYVRLGFSVSIHVEPDILLVDEVLAVGDLEFQNKCMEKFAQLKQDGRTVVVVSHGLEQMRSFCDQAAWLDHGKLVEVGNAAQVVDTYSDVAHQAIKVEGGGTRFGTGQAQITKIEVLDESGAPVTMVRPGQAVNIRLDYEAHERIEEPVFGVSIDSRDGVWVWGLHGRDAGFVPRYIEPGRGSLQVHIPALNLSPGSFTISAAIQNKEMTAIIDALQRGRRFDVLPGPGMESGGIVILGASYGNLQPEREMLSITPRGKAEFDQLAREQIRLAEELRKQKEAEREAEQNQDGAEG</sequence>
<dbReference type="Pfam" id="PF00005">
    <property type="entry name" value="ABC_tran"/>
    <property type="match status" value="1"/>
</dbReference>
<dbReference type="Proteomes" id="UP000003822">
    <property type="component" value="Unassembled WGS sequence"/>
</dbReference>
<dbReference type="EMBL" id="ACRN01000004">
    <property type="protein sequence ID" value="EHM88618.1"/>
    <property type="molecule type" value="Genomic_DNA"/>
</dbReference>
<dbReference type="GO" id="GO:0016020">
    <property type="term" value="C:membrane"/>
    <property type="evidence" value="ECO:0007669"/>
    <property type="project" value="InterPro"/>
</dbReference>
<dbReference type="Gene3D" id="3.40.50.300">
    <property type="entry name" value="P-loop containing nucleotide triphosphate hydrolases"/>
    <property type="match status" value="1"/>
</dbReference>
<dbReference type="GO" id="GO:0005524">
    <property type="term" value="F:ATP binding"/>
    <property type="evidence" value="ECO:0007669"/>
    <property type="project" value="UniProtKB-KW"/>
</dbReference>
<keyword evidence="2" id="KW-0813">Transport</keyword>
<dbReference type="InterPro" id="IPR015860">
    <property type="entry name" value="ABC_transpr_TagH-like"/>
</dbReference>
<dbReference type="Gene3D" id="2.70.50.60">
    <property type="entry name" value="abc- transporter (atp binding component) like domain"/>
    <property type="match status" value="1"/>
</dbReference>
<gene>
    <name evidence="7" type="ORF">HMPREF0045_00831</name>
</gene>
<dbReference type="OrthoDB" id="9778870at2"/>
<dbReference type="Pfam" id="PF14524">
    <property type="entry name" value="Wzt_C"/>
    <property type="match status" value="1"/>
</dbReference>
<keyword evidence="8" id="KW-1185">Reference proteome</keyword>
<feature type="domain" description="ABC transporter" evidence="6">
    <location>
        <begin position="5"/>
        <end position="246"/>
    </location>
</feature>
<feature type="region of interest" description="Disordered" evidence="5">
    <location>
        <begin position="426"/>
        <end position="445"/>
    </location>
</feature>
<dbReference type="RefSeq" id="WP_005985836.1">
    <property type="nucleotide sequence ID" value="NZ_JH470338.1"/>
</dbReference>
<dbReference type="PATRIC" id="fig|435830.3.peg.803"/>
<evidence type="ECO:0000256" key="4">
    <source>
        <dbReference type="ARBA" id="ARBA00022840"/>
    </source>
</evidence>
<dbReference type="PANTHER" id="PTHR46743:SF2">
    <property type="entry name" value="TEICHOIC ACIDS EXPORT ATP-BINDING PROTEIN TAGH"/>
    <property type="match status" value="1"/>
</dbReference>
<protein>
    <recommendedName>
        <fullName evidence="6">ABC transporter domain-containing protein</fullName>
    </recommendedName>
</protein>
<evidence type="ECO:0000256" key="3">
    <source>
        <dbReference type="ARBA" id="ARBA00022741"/>
    </source>
</evidence>
<feature type="compositionally biased region" description="Basic and acidic residues" evidence="5">
    <location>
        <begin position="426"/>
        <end position="437"/>
    </location>
</feature>
<keyword evidence="3" id="KW-0547">Nucleotide-binding</keyword>
<dbReference type="HOGENOM" id="CLU_000604_101_2_11"/>
<proteinExistence type="inferred from homology"/>
<dbReference type="InterPro" id="IPR003439">
    <property type="entry name" value="ABC_transporter-like_ATP-bd"/>
</dbReference>
<reference evidence="7 8" key="1">
    <citation type="submission" date="2011-10" db="EMBL/GenBank/DDBJ databases">
        <title>The Genome Sequence of Actinomyces graevenitzii C83.</title>
        <authorList>
            <consortium name="The Broad Institute Genome Sequencing Platform"/>
            <consortium name="The Broad Institute Genome Sequencing Center for Infectious Disease"/>
            <person name="Earl A."/>
            <person name="Ward D."/>
            <person name="Feldgarden M."/>
            <person name="Gevers D."/>
            <person name="Sibley C.D."/>
            <person name="Field T.R."/>
            <person name="Grinwis M."/>
            <person name="Eshaghurshan C.S."/>
            <person name="Surette M.G."/>
            <person name="Young S.K."/>
            <person name="Zeng Q."/>
            <person name="Gargeya S."/>
            <person name="Fitzgerald M."/>
            <person name="Haas B."/>
            <person name="Abouelleil A."/>
            <person name="Alvarado L."/>
            <person name="Arachchi H.M."/>
            <person name="Berlin A."/>
            <person name="Brown A."/>
            <person name="Chapman S.B."/>
            <person name="Chen Z."/>
            <person name="Dunbar C."/>
            <person name="Freedman E."/>
            <person name="Gearin G."/>
            <person name="Goldberg J."/>
            <person name="Griggs A."/>
            <person name="Gujja S."/>
            <person name="Heiman D."/>
            <person name="Howarth C."/>
            <person name="Larson L."/>
            <person name="Lui A."/>
            <person name="MacDonald P.J.P."/>
            <person name="Montmayeur A."/>
            <person name="Murphy C."/>
            <person name="Neiman D."/>
            <person name="Pearson M."/>
            <person name="Priest M."/>
            <person name="Roberts A."/>
            <person name="Saif S."/>
            <person name="Shea T."/>
            <person name="Shenoy N."/>
            <person name="Sisk P."/>
            <person name="Stolte C."/>
            <person name="Sykes S."/>
            <person name="Wortman J."/>
            <person name="Nusbaum C."/>
            <person name="Birren B."/>
        </authorList>
    </citation>
    <scope>NUCLEOTIDE SEQUENCE [LARGE SCALE GENOMIC DNA]</scope>
    <source>
        <strain evidence="7 8">C83</strain>
    </source>
</reference>
<evidence type="ECO:0000313" key="7">
    <source>
        <dbReference type="EMBL" id="EHM88618.1"/>
    </source>
</evidence>